<dbReference type="InterPro" id="IPR012334">
    <property type="entry name" value="Pectin_lyas_fold"/>
</dbReference>
<evidence type="ECO:0000256" key="4">
    <source>
        <dbReference type="SAM" id="SignalP"/>
    </source>
</evidence>
<dbReference type="RefSeq" id="WP_014217626.1">
    <property type="nucleotide sequence ID" value="NZ_LWBO01000077.1"/>
</dbReference>
<keyword evidence="4" id="KW-0732">Signal</keyword>
<gene>
    <name evidence="5" type="ORF">A4D02_16280</name>
</gene>
<reference evidence="5 6" key="1">
    <citation type="submission" date="2016-04" db="EMBL/GenBank/DDBJ databases">
        <authorList>
            <person name="Chen L."/>
            <person name="Zhuang W."/>
            <person name="Wang G."/>
        </authorList>
    </citation>
    <scope>NUCLEOTIDE SEQUENCE [LARGE SCALE GENOMIC DNA]</scope>
    <source>
        <strain evidence="6">GR20</strain>
    </source>
</reference>
<dbReference type="Gene3D" id="2.160.20.10">
    <property type="entry name" value="Single-stranded right-handed beta-helix, Pectin lyase-like"/>
    <property type="match status" value="1"/>
</dbReference>
<accession>A0ABX3NNI1</accession>
<evidence type="ECO:0000313" key="6">
    <source>
        <dbReference type="Proteomes" id="UP000192277"/>
    </source>
</evidence>
<feature type="region of interest" description="Disordered" evidence="3">
    <location>
        <begin position="364"/>
        <end position="402"/>
    </location>
</feature>
<sequence>MKIIIGLLVIAAFFANELFAQPVAFPGASGFGSQATGGRSGTVYHVTSLADSGAGTFREAVSAPNRTVVFDVSGVIHISAKIKAAANLTIAGQTAPGEGVVVYGNGISLAENTIVRYMRFRGSINMDRGACTVNIDSIKNVILDHVSIEWGRWDNLHIKNSSNVTLQYCLIGEPIDPQRFGALFEHPTNITIHHCLWIDCQSRNPKAKAAIEYINNVVYNWGVSGLVGGHSEADHFQDVINNYFIAGPNTKGNFIGMFTATDHVYHSGNIVDDNKDGVLNGRAVIDTDFVHEKATLVTKKQNLPSHTVTTESAEAAFKTVMNQAGASLHRDAIDQRLIGYLNSLGAAGKIFKTEVDAGGQGEMVEAKGESDSDGDGIPDKWETANQLNSKDPKDAMQVKSNGYTPLEEYVNQLVTTGRN</sequence>
<name>A0ABX3NNI1_9BACT</name>
<evidence type="ECO:0000256" key="1">
    <source>
        <dbReference type="ARBA" id="ARBA00022723"/>
    </source>
</evidence>
<proteinExistence type="predicted"/>
<evidence type="ECO:0000313" key="5">
    <source>
        <dbReference type="EMBL" id="OQP40468.1"/>
    </source>
</evidence>
<evidence type="ECO:0000256" key="2">
    <source>
        <dbReference type="ARBA" id="ARBA00023180"/>
    </source>
</evidence>
<dbReference type="InterPro" id="IPR011050">
    <property type="entry name" value="Pectin_lyase_fold/virulence"/>
</dbReference>
<dbReference type="InterPro" id="IPR052063">
    <property type="entry name" value="Polysaccharide_Lyase_1"/>
</dbReference>
<organism evidence="5 6">
    <name type="scientific">Niastella koreensis</name>
    <dbReference type="NCBI Taxonomy" id="354356"/>
    <lineage>
        <taxon>Bacteria</taxon>
        <taxon>Pseudomonadati</taxon>
        <taxon>Bacteroidota</taxon>
        <taxon>Chitinophagia</taxon>
        <taxon>Chitinophagales</taxon>
        <taxon>Chitinophagaceae</taxon>
        <taxon>Niastella</taxon>
    </lineage>
</organism>
<protein>
    <recommendedName>
        <fullName evidence="7">Pectate lyase</fullName>
    </recommendedName>
</protein>
<dbReference type="PANTHER" id="PTHR42970:SF1">
    <property type="entry name" value="PECTATE LYASE C-RELATED"/>
    <property type="match status" value="1"/>
</dbReference>
<keyword evidence="6" id="KW-1185">Reference proteome</keyword>
<dbReference type="EMBL" id="LWBO01000077">
    <property type="protein sequence ID" value="OQP40468.1"/>
    <property type="molecule type" value="Genomic_DNA"/>
</dbReference>
<dbReference type="SUPFAM" id="SSF51126">
    <property type="entry name" value="Pectin lyase-like"/>
    <property type="match status" value="1"/>
</dbReference>
<feature type="chain" id="PRO_5047230296" description="Pectate lyase" evidence="4">
    <location>
        <begin position="21"/>
        <end position="419"/>
    </location>
</feature>
<keyword evidence="1" id="KW-0479">Metal-binding</keyword>
<keyword evidence="2" id="KW-0325">Glycoprotein</keyword>
<feature type="signal peptide" evidence="4">
    <location>
        <begin position="1"/>
        <end position="20"/>
    </location>
</feature>
<comment type="caution">
    <text evidence="5">The sequence shown here is derived from an EMBL/GenBank/DDBJ whole genome shotgun (WGS) entry which is preliminary data.</text>
</comment>
<evidence type="ECO:0000256" key="3">
    <source>
        <dbReference type="SAM" id="MobiDB-lite"/>
    </source>
</evidence>
<dbReference type="PANTHER" id="PTHR42970">
    <property type="entry name" value="PECTATE LYASE C-RELATED"/>
    <property type="match status" value="1"/>
</dbReference>
<dbReference type="Proteomes" id="UP000192277">
    <property type="component" value="Unassembled WGS sequence"/>
</dbReference>
<evidence type="ECO:0008006" key="7">
    <source>
        <dbReference type="Google" id="ProtNLM"/>
    </source>
</evidence>